<keyword evidence="2" id="KW-1185">Reference proteome</keyword>
<dbReference type="RefSeq" id="WP_109585356.1">
    <property type="nucleotide sequence ID" value="NZ_QGGT01000008.1"/>
</dbReference>
<dbReference type="Proteomes" id="UP000245754">
    <property type="component" value="Unassembled WGS sequence"/>
</dbReference>
<dbReference type="AlphaFoldDB" id="A0A316F5K9"/>
<comment type="caution">
    <text evidence="1">The sequence shown here is derived from an EMBL/GenBank/DDBJ whole genome shotgun (WGS) entry which is preliminary data.</text>
</comment>
<gene>
    <name evidence="1" type="ORF">C7419_108146</name>
</gene>
<proteinExistence type="predicted"/>
<dbReference type="EMBL" id="QGGT01000008">
    <property type="protein sequence ID" value="PWK32003.1"/>
    <property type="molecule type" value="Genomic_DNA"/>
</dbReference>
<name>A0A316F5K9_9BURK</name>
<accession>A0A316F5K9</accession>
<reference evidence="1 2" key="1">
    <citation type="submission" date="2018-05" db="EMBL/GenBank/DDBJ databases">
        <title>Genomic Encyclopedia of Type Strains, Phase IV (KMG-V): Genome sequencing to study the core and pangenomes of soil and plant-associated prokaryotes.</title>
        <authorList>
            <person name="Whitman W."/>
        </authorList>
    </citation>
    <scope>NUCLEOTIDE SEQUENCE [LARGE SCALE GENOMIC DNA]</scope>
    <source>
        <strain evidence="1 2">SLV-132</strain>
    </source>
</reference>
<evidence type="ECO:0000313" key="1">
    <source>
        <dbReference type="EMBL" id="PWK32003.1"/>
    </source>
</evidence>
<evidence type="ECO:0000313" key="2">
    <source>
        <dbReference type="Proteomes" id="UP000245754"/>
    </source>
</evidence>
<sequence>MSSALQFPPRLAESADADRLDAWLAMRRPLPVPEARARRLSLDALLAQGGQGVCVMLEAGHGTDGTHLVHALLPATLVHSLAHAGKVAMAADWWCDATGDPGREAFDACMGLLADWCRAHGIRHVLAAPSLQPGGGSPQGFVPDASGLWRRDCIPAAKSLG</sequence>
<organism evidence="1 2">
    <name type="scientific">Cupriavidus plantarum</name>
    <dbReference type="NCBI Taxonomy" id="942865"/>
    <lineage>
        <taxon>Bacteria</taxon>
        <taxon>Pseudomonadati</taxon>
        <taxon>Pseudomonadota</taxon>
        <taxon>Betaproteobacteria</taxon>
        <taxon>Burkholderiales</taxon>
        <taxon>Burkholderiaceae</taxon>
        <taxon>Cupriavidus</taxon>
    </lineage>
</organism>
<protein>
    <submittedName>
        <fullName evidence="1">Uncharacterized protein</fullName>
    </submittedName>
</protein>